<evidence type="ECO:0000313" key="2">
    <source>
        <dbReference type="Proteomes" id="UP000076722"/>
    </source>
</evidence>
<dbReference type="EMBL" id="KV419439">
    <property type="protein sequence ID" value="KZS88170.1"/>
    <property type="molecule type" value="Genomic_DNA"/>
</dbReference>
<dbReference type="Proteomes" id="UP000076722">
    <property type="component" value="Unassembled WGS sequence"/>
</dbReference>
<keyword evidence="2" id="KW-1185">Reference proteome</keyword>
<evidence type="ECO:0000313" key="1">
    <source>
        <dbReference type="EMBL" id="KZS88170.1"/>
    </source>
</evidence>
<accession>A0A164NYH9</accession>
<organism evidence="1 2">
    <name type="scientific">Sistotremastrum niveocremeum HHB9708</name>
    <dbReference type="NCBI Taxonomy" id="1314777"/>
    <lineage>
        <taxon>Eukaryota</taxon>
        <taxon>Fungi</taxon>
        <taxon>Dikarya</taxon>
        <taxon>Basidiomycota</taxon>
        <taxon>Agaricomycotina</taxon>
        <taxon>Agaricomycetes</taxon>
        <taxon>Sistotremastrales</taxon>
        <taxon>Sistotremastraceae</taxon>
        <taxon>Sertulicium</taxon>
        <taxon>Sertulicium niveocremeum</taxon>
    </lineage>
</organism>
<sequence length="143" mass="16962">MAKPRLRRYYHNPIERYFLSLGSSWTPLINDLQRYFDHPDVPHLKEDSKLEDALPLIRKFIKATLAHPNLNPKIILRLDTPDSWVSTFVMLQDYLVYYWCLKITALRYYTNVFNPLMTKTVHVDKYLDEIVGVMGTDMDLPSR</sequence>
<gene>
    <name evidence="1" type="ORF">SISNIDRAFT_470337</name>
</gene>
<reference evidence="1 2" key="1">
    <citation type="journal article" date="2016" name="Mol. Biol. Evol.">
        <title>Comparative Genomics of Early-Diverging Mushroom-Forming Fungi Provides Insights into the Origins of Lignocellulose Decay Capabilities.</title>
        <authorList>
            <person name="Nagy L.G."/>
            <person name="Riley R."/>
            <person name="Tritt A."/>
            <person name="Adam C."/>
            <person name="Daum C."/>
            <person name="Floudas D."/>
            <person name="Sun H."/>
            <person name="Yadav J.S."/>
            <person name="Pangilinan J."/>
            <person name="Larsson K.H."/>
            <person name="Matsuura K."/>
            <person name="Barry K."/>
            <person name="Labutti K."/>
            <person name="Kuo R."/>
            <person name="Ohm R.A."/>
            <person name="Bhattacharya S.S."/>
            <person name="Shirouzu T."/>
            <person name="Yoshinaga Y."/>
            <person name="Martin F.M."/>
            <person name="Grigoriev I.V."/>
            <person name="Hibbett D.S."/>
        </authorList>
    </citation>
    <scope>NUCLEOTIDE SEQUENCE [LARGE SCALE GENOMIC DNA]</scope>
    <source>
        <strain evidence="1 2">HHB9708</strain>
    </source>
</reference>
<protein>
    <submittedName>
        <fullName evidence="1">Uncharacterized protein</fullName>
    </submittedName>
</protein>
<name>A0A164NYH9_9AGAM</name>
<proteinExistence type="predicted"/>
<dbReference type="AlphaFoldDB" id="A0A164NYH9"/>